<reference evidence="2 3" key="1">
    <citation type="submission" date="2015-03" db="EMBL/GenBank/DDBJ databases">
        <authorList>
            <person name="Murphy D."/>
        </authorList>
    </citation>
    <scope>NUCLEOTIDE SEQUENCE [LARGE SCALE GENOMIC DNA]</scope>
    <source>
        <strain evidence="2 3">D16</strain>
    </source>
</reference>
<dbReference type="Proteomes" id="UP000182227">
    <property type="component" value="Unassembled WGS sequence"/>
</dbReference>
<evidence type="ECO:0000313" key="2">
    <source>
        <dbReference type="EMBL" id="CQD22484.1"/>
    </source>
</evidence>
<feature type="domain" description="Molybdopterin oxidoreductase N-terminal" evidence="1">
    <location>
        <begin position="7"/>
        <end position="47"/>
    </location>
</feature>
<name>A0A0U1DTE4_9MYCO</name>
<dbReference type="SUPFAM" id="SSF53706">
    <property type="entry name" value="Formate dehydrogenase/DMSO reductase, domains 1-3"/>
    <property type="match status" value="1"/>
</dbReference>
<accession>A0A0U1DTE4</accession>
<dbReference type="EMBL" id="CTEF01000005">
    <property type="protein sequence ID" value="CQD22484.1"/>
    <property type="molecule type" value="Genomic_DNA"/>
</dbReference>
<dbReference type="Gene3D" id="3.40.50.740">
    <property type="match status" value="1"/>
</dbReference>
<sequence length="128" mass="13382">MPQSPTSLAHWGAFTADVADGDIASVRPLMGDADPSPLLGNLASSIRTARAVAGPVVRRGWLRDGPGPSTERGADEYVSVSWDELTALLADELRRVVDTHGNEAIYGAPTAGPAPDAFTMPRAKCIVS</sequence>
<evidence type="ECO:0000313" key="3">
    <source>
        <dbReference type="Proteomes" id="UP000182227"/>
    </source>
</evidence>
<dbReference type="AlphaFoldDB" id="A0A0U1DTE4"/>
<gene>
    <name evidence="2" type="ORF">BN970_05314</name>
</gene>
<proteinExistence type="predicted"/>
<organism evidence="2 3">
    <name type="scientific">Mycolicibacterium conceptionense</name>
    <dbReference type="NCBI Taxonomy" id="451644"/>
    <lineage>
        <taxon>Bacteria</taxon>
        <taxon>Bacillati</taxon>
        <taxon>Actinomycetota</taxon>
        <taxon>Actinomycetes</taxon>
        <taxon>Mycobacteriales</taxon>
        <taxon>Mycobacteriaceae</taxon>
        <taxon>Mycolicibacterium</taxon>
    </lineage>
</organism>
<dbReference type="Pfam" id="PF18364">
    <property type="entry name" value="Molybdopterin_N"/>
    <property type="match status" value="1"/>
</dbReference>
<protein>
    <submittedName>
        <fullName evidence="2">Molybdopterin guanine dinucleotide-containing S/N-oxide reductase</fullName>
    </submittedName>
</protein>
<dbReference type="InterPro" id="IPR041460">
    <property type="entry name" value="Molybdopterin_N"/>
</dbReference>
<evidence type="ECO:0000259" key="1">
    <source>
        <dbReference type="Pfam" id="PF18364"/>
    </source>
</evidence>